<dbReference type="Gene3D" id="2.40.160.60">
    <property type="entry name" value="Outer membrane protein transport protein (OMPP1/FadL/TodX)"/>
    <property type="match status" value="1"/>
</dbReference>
<keyword evidence="5 8" id="KW-0732">Signal</keyword>
<organism evidence="9 10">
    <name type="scientific">Mesorhizobium qingshengii</name>
    <dbReference type="NCBI Taxonomy" id="1165689"/>
    <lineage>
        <taxon>Bacteria</taxon>
        <taxon>Pseudomonadati</taxon>
        <taxon>Pseudomonadota</taxon>
        <taxon>Alphaproteobacteria</taxon>
        <taxon>Hyphomicrobiales</taxon>
        <taxon>Phyllobacteriaceae</taxon>
        <taxon>Mesorhizobium</taxon>
    </lineage>
</organism>
<dbReference type="GO" id="GO:0015483">
    <property type="term" value="F:long-chain fatty acid transporting porin activity"/>
    <property type="evidence" value="ECO:0007669"/>
    <property type="project" value="TreeGrafter"/>
</dbReference>
<comment type="subcellular location">
    <subcellularLocation>
        <location evidence="1">Cell outer membrane</location>
        <topology evidence="1">Multi-pass membrane protein</topology>
    </subcellularLocation>
</comment>
<dbReference type="InterPro" id="IPR005017">
    <property type="entry name" value="OMPP1/FadL/TodX"/>
</dbReference>
<keyword evidence="3" id="KW-1134">Transmembrane beta strand</keyword>
<dbReference type="GO" id="GO:0009279">
    <property type="term" value="C:cell outer membrane"/>
    <property type="evidence" value="ECO:0007669"/>
    <property type="project" value="UniProtKB-SubCell"/>
</dbReference>
<gene>
    <name evidence="9" type="ORF">SAMN02927914_00489</name>
</gene>
<dbReference type="PANTHER" id="PTHR35093:SF8">
    <property type="entry name" value="OUTER MEMBRANE PROTEIN NMB0088-RELATED"/>
    <property type="match status" value="1"/>
</dbReference>
<dbReference type="EMBL" id="FMXM01000002">
    <property type="protein sequence ID" value="SDA43143.1"/>
    <property type="molecule type" value="Genomic_DNA"/>
</dbReference>
<comment type="similarity">
    <text evidence="2">Belongs to the OmpP1/FadL family.</text>
</comment>
<evidence type="ECO:0000256" key="1">
    <source>
        <dbReference type="ARBA" id="ARBA00004571"/>
    </source>
</evidence>
<evidence type="ECO:0000256" key="8">
    <source>
        <dbReference type="SAM" id="SignalP"/>
    </source>
</evidence>
<keyword evidence="4" id="KW-0812">Transmembrane</keyword>
<evidence type="ECO:0000256" key="3">
    <source>
        <dbReference type="ARBA" id="ARBA00022452"/>
    </source>
</evidence>
<dbReference type="SUPFAM" id="SSF56935">
    <property type="entry name" value="Porins"/>
    <property type="match status" value="1"/>
</dbReference>
<sequence>MNNLRLKALLGAGGLSLTLMGVAHAGGLERGGYNIDLLFDPAPVATEFSGTYVMPDRDLKNAKDVKSSDGLGSNGIGGGSTTARDTEGYWVPRAGVKVGYNDIDCMIDYSQPIGAHSAPGANWVGAQSNIETKIDSNAYAGTCSYKFDVGKGKLRFIGGVFQEDVSGFKERLVLAPLVAGGLGFPITGDGTGRLELEGKSWGWRAGIAYEIPEIALRASLVYNSAVKLDDITGTLDLSQLAGLPSVIVPGAGSVIPVYGSADVPQVVELKLQSGIAPGWLAYGSVKWMDWSTLQSIAFCPTSTKGVVACNSTSPARATSLDLLYRDGWTVSGGIGHKFNEKWSGAIGLTWDRGTTTGLSAQTDTWTVSGGVSYMPTQNVELRLGGALGVLTSGSRHSVVGSDGVNYGTDVTYDFGNDLVSALSGSFKVKW</sequence>
<feature type="chain" id="PRO_5011483249" evidence="8">
    <location>
        <begin position="26"/>
        <end position="430"/>
    </location>
</feature>
<proteinExistence type="inferred from homology"/>
<protein>
    <submittedName>
        <fullName evidence="9">Long-chain fatty acid transport protein</fullName>
    </submittedName>
</protein>
<dbReference type="OrthoDB" id="6679728at2"/>
<evidence type="ECO:0000313" key="9">
    <source>
        <dbReference type="EMBL" id="SDA43143.1"/>
    </source>
</evidence>
<name>A0A1G5VB91_9HYPH</name>
<evidence type="ECO:0000256" key="7">
    <source>
        <dbReference type="ARBA" id="ARBA00023237"/>
    </source>
</evidence>
<dbReference type="Pfam" id="PF03349">
    <property type="entry name" value="Toluene_X"/>
    <property type="match status" value="1"/>
</dbReference>
<dbReference type="PANTHER" id="PTHR35093">
    <property type="entry name" value="OUTER MEMBRANE PROTEIN NMB0088-RELATED"/>
    <property type="match status" value="1"/>
</dbReference>
<reference evidence="9 10" key="1">
    <citation type="submission" date="2016-10" db="EMBL/GenBank/DDBJ databases">
        <authorList>
            <person name="de Groot N.N."/>
        </authorList>
    </citation>
    <scope>NUCLEOTIDE SEQUENCE [LARGE SCALE GENOMIC DNA]</scope>
    <source>
        <strain evidence="9 10">CGMCC 1.12097</strain>
    </source>
</reference>
<evidence type="ECO:0000256" key="2">
    <source>
        <dbReference type="ARBA" id="ARBA00008163"/>
    </source>
</evidence>
<evidence type="ECO:0000256" key="5">
    <source>
        <dbReference type="ARBA" id="ARBA00022729"/>
    </source>
</evidence>
<accession>A0A1G5VB91</accession>
<dbReference type="RefSeq" id="WP_091575320.1">
    <property type="nucleotide sequence ID" value="NZ_FMXM01000002.1"/>
</dbReference>
<feature type="signal peptide" evidence="8">
    <location>
        <begin position="1"/>
        <end position="25"/>
    </location>
</feature>
<evidence type="ECO:0000256" key="4">
    <source>
        <dbReference type="ARBA" id="ARBA00022692"/>
    </source>
</evidence>
<evidence type="ECO:0000313" key="10">
    <source>
        <dbReference type="Proteomes" id="UP000198588"/>
    </source>
</evidence>
<keyword evidence="6" id="KW-0472">Membrane</keyword>
<dbReference type="Proteomes" id="UP000198588">
    <property type="component" value="Unassembled WGS sequence"/>
</dbReference>
<evidence type="ECO:0000256" key="6">
    <source>
        <dbReference type="ARBA" id="ARBA00023136"/>
    </source>
</evidence>
<dbReference type="STRING" id="1165689.SAMN02927914_00489"/>
<keyword evidence="7" id="KW-0998">Cell outer membrane</keyword>
<dbReference type="AlphaFoldDB" id="A0A1G5VB91"/>